<protein>
    <submittedName>
        <fullName evidence="2">12865_t:CDS:1</fullName>
    </submittedName>
</protein>
<evidence type="ECO:0000313" key="3">
    <source>
        <dbReference type="Proteomes" id="UP000789342"/>
    </source>
</evidence>
<reference evidence="2" key="1">
    <citation type="submission" date="2021-06" db="EMBL/GenBank/DDBJ databases">
        <authorList>
            <person name="Kallberg Y."/>
            <person name="Tangrot J."/>
            <person name="Rosling A."/>
        </authorList>
    </citation>
    <scope>NUCLEOTIDE SEQUENCE</scope>
    <source>
        <strain evidence="2">CL551</strain>
    </source>
</reference>
<dbReference type="Proteomes" id="UP000789342">
    <property type="component" value="Unassembled WGS sequence"/>
</dbReference>
<dbReference type="PANTHER" id="PTHR45786:SF80">
    <property type="entry name" value="HELITRON HELICASE-LIKE DOMAIN-CONTAINING PROTEIN"/>
    <property type="match status" value="1"/>
</dbReference>
<dbReference type="AlphaFoldDB" id="A0A9N9IVV2"/>
<keyword evidence="3" id="KW-1185">Reference proteome</keyword>
<feature type="region of interest" description="Disordered" evidence="1">
    <location>
        <begin position="1"/>
        <end position="44"/>
    </location>
</feature>
<dbReference type="PANTHER" id="PTHR45786">
    <property type="entry name" value="DNA BINDING PROTEIN-LIKE"/>
    <property type="match status" value="1"/>
</dbReference>
<sequence length="252" mass="29809">FYERRTWNDRCGSQASETNETNANAQRRHRAEKTEEQCNSRRKRDATAHHQCRLKSRFLNLVYNFSENTNNDNYSILHKIHSNNYSHCSYCNVLKFPNKSPGMCCRNGKVILAERHIPPSLQRLFYEQDDISKHFHDNIRIYNFAFVFASIGICFDHKLANARAEVYTFCVQDSFYHCIESLLPNLNSEPHYLQIYIWDTKHELHHQMNAIPNSQLNHAIVHELKTMLNKLNPYVSHLRYILELPKKNIANL</sequence>
<comment type="caution">
    <text evidence="2">The sequence shown here is derived from an EMBL/GenBank/DDBJ whole genome shotgun (WGS) entry which is preliminary data.</text>
</comment>
<organism evidence="2 3">
    <name type="scientific">Acaulospora morrowiae</name>
    <dbReference type="NCBI Taxonomy" id="94023"/>
    <lineage>
        <taxon>Eukaryota</taxon>
        <taxon>Fungi</taxon>
        <taxon>Fungi incertae sedis</taxon>
        <taxon>Mucoromycota</taxon>
        <taxon>Glomeromycotina</taxon>
        <taxon>Glomeromycetes</taxon>
        <taxon>Diversisporales</taxon>
        <taxon>Acaulosporaceae</taxon>
        <taxon>Acaulospora</taxon>
    </lineage>
</organism>
<gene>
    <name evidence="2" type="ORF">AMORRO_LOCUS15432</name>
</gene>
<evidence type="ECO:0000313" key="2">
    <source>
        <dbReference type="EMBL" id="CAG8753019.1"/>
    </source>
</evidence>
<accession>A0A9N9IVV2</accession>
<dbReference type="EMBL" id="CAJVPV010036332">
    <property type="protein sequence ID" value="CAG8753019.1"/>
    <property type="molecule type" value="Genomic_DNA"/>
</dbReference>
<name>A0A9N9IVV2_9GLOM</name>
<feature type="compositionally biased region" description="Polar residues" evidence="1">
    <location>
        <begin position="11"/>
        <end position="25"/>
    </location>
</feature>
<proteinExistence type="predicted"/>
<evidence type="ECO:0000256" key="1">
    <source>
        <dbReference type="SAM" id="MobiDB-lite"/>
    </source>
</evidence>
<feature type="non-terminal residue" evidence="2">
    <location>
        <position position="1"/>
    </location>
</feature>
<dbReference type="OrthoDB" id="2430440at2759"/>